<evidence type="ECO:0000313" key="2">
    <source>
        <dbReference type="EMBL" id="KCW86122.1"/>
    </source>
</evidence>
<feature type="region of interest" description="Disordered" evidence="1">
    <location>
        <begin position="1"/>
        <end position="29"/>
    </location>
</feature>
<name>A0A059D696_EUCGR</name>
<dbReference type="InParanoid" id="A0A059D696"/>
<dbReference type="EMBL" id="KK198754">
    <property type="protein sequence ID" value="KCW86122.1"/>
    <property type="molecule type" value="Genomic_DNA"/>
</dbReference>
<dbReference type="AlphaFoldDB" id="A0A059D696"/>
<dbReference type="Gramene" id="KCW86122">
    <property type="protein sequence ID" value="KCW86122"/>
    <property type="gene ID" value="EUGRSUZ_B02815"/>
</dbReference>
<reference evidence="2" key="1">
    <citation type="submission" date="2013-07" db="EMBL/GenBank/DDBJ databases">
        <title>The genome of Eucalyptus grandis.</title>
        <authorList>
            <person name="Schmutz J."/>
            <person name="Hayes R."/>
            <person name="Myburg A."/>
            <person name="Tuskan G."/>
            <person name="Grattapaglia D."/>
            <person name="Rokhsar D.S."/>
        </authorList>
    </citation>
    <scope>NUCLEOTIDE SEQUENCE</scope>
    <source>
        <tissue evidence="2">Leaf extractions</tissue>
    </source>
</reference>
<proteinExistence type="predicted"/>
<sequence>MSPQIPAYFYPPDQRDGEASKGSSTQGDSPAFISIEQFKDLLKFMSYGILSQLLYFSRHGSCFYLP</sequence>
<protein>
    <submittedName>
        <fullName evidence="2">Uncharacterized protein</fullName>
    </submittedName>
</protein>
<organism evidence="2">
    <name type="scientific">Eucalyptus grandis</name>
    <name type="common">Flooded gum</name>
    <dbReference type="NCBI Taxonomy" id="71139"/>
    <lineage>
        <taxon>Eukaryota</taxon>
        <taxon>Viridiplantae</taxon>
        <taxon>Streptophyta</taxon>
        <taxon>Embryophyta</taxon>
        <taxon>Tracheophyta</taxon>
        <taxon>Spermatophyta</taxon>
        <taxon>Magnoliopsida</taxon>
        <taxon>eudicotyledons</taxon>
        <taxon>Gunneridae</taxon>
        <taxon>Pentapetalae</taxon>
        <taxon>rosids</taxon>
        <taxon>malvids</taxon>
        <taxon>Myrtales</taxon>
        <taxon>Myrtaceae</taxon>
        <taxon>Myrtoideae</taxon>
        <taxon>Eucalypteae</taxon>
        <taxon>Eucalyptus</taxon>
    </lineage>
</organism>
<evidence type="ECO:0000256" key="1">
    <source>
        <dbReference type="SAM" id="MobiDB-lite"/>
    </source>
</evidence>
<gene>
    <name evidence="2" type="ORF">EUGRSUZ_B02815</name>
</gene>
<accession>A0A059D696</accession>